<feature type="compositionally biased region" description="Low complexity" evidence="2">
    <location>
        <begin position="106"/>
        <end position="116"/>
    </location>
</feature>
<dbReference type="Gene3D" id="1.10.1000.11">
    <property type="entry name" value="Arf Nucleotide-binding Site Opener,domain 2"/>
    <property type="match status" value="1"/>
</dbReference>
<feature type="domain" description="SEC7" evidence="3">
    <location>
        <begin position="499"/>
        <end position="649"/>
    </location>
</feature>
<feature type="compositionally biased region" description="Pro residues" evidence="2">
    <location>
        <begin position="72"/>
        <end position="83"/>
    </location>
</feature>
<dbReference type="Pfam" id="PF01369">
    <property type="entry name" value="Sec7"/>
    <property type="match status" value="1"/>
</dbReference>
<keyword evidence="5" id="KW-1185">Reference proteome</keyword>
<feature type="region of interest" description="Disordered" evidence="2">
    <location>
        <begin position="376"/>
        <end position="398"/>
    </location>
</feature>
<evidence type="ECO:0000256" key="1">
    <source>
        <dbReference type="ARBA" id="ARBA00004514"/>
    </source>
</evidence>
<dbReference type="Gene3D" id="1.10.220.20">
    <property type="match status" value="1"/>
</dbReference>
<feature type="compositionally biased region" description="Low complexity" evidence="2">
    <location>
        <begin position="167"/>
        <end position="183"/>
    </location>
</feature>
<evidence type="ECO:0000313" key="4">
    <source>
        <dbReference type="EMBL" id="GFR41199.1"/>
    </source>
</evidence>
<evidence type="ECO:0000259" key="3">
    <source>
        <dbReference type="PROSITE" id="PS50190"/>
    </source>
</evidence>
<dbReference type="InterPro" id="IPR032691">
    <property type="entry name" value="Mon2/Sec7/BIG1-like_HUS"/>
</dbReference>
<dbReference type="InterPro" id="IPR023394">
    <property type="entry name" value="Sec7_C_sf"/>
</dbReference>
<name>A0AAD3DHA1_9CHLO</name>
<dbReference type="GO" id="GO:0005085">
    <property type="term" value="F:guanyl-nucleotide exchange factor activity"/>
    <property type="evidence" value="ECO:0007669"/>
    <property type="project" value="InterPro"/>
</dbReference>
<dbReference type="PANTHER" id="PTHR10663:SF375">
    <property type="entry name" value="LD29171P"/>
    <property type="match status" value="1"/>
</dbReference>
<feature type="compositionally biased region" description="Low complexity" evidence="2">
    <location>
        <begin position="142"/>
        <end position="159"/>
    </location>
</feature>
<organism evidence="4 5">
    <name type="scientific">Astrephomene gubernaculifera</name>
    <dbReference type="NCBI Taxonomy" id="47775"/>
    <lineage>
        <taxon>Eukaryota</taxon>
        <taxon>Viridiplantae</taxon>
        <taxon>Chlorophyta</taxon>
        <taxon>core chlorophytes</taxon>
        <taxon>Chlorophyceae</taxon>
        <taxon>CS clade</taxon>
        <taxon>Chlamydomonadales</taxon>
        <taxon>Astrephomenaceae</taxon>
        <taxon>Astrephomene</taxon>
    </lineage>
</organism>
<protein>
    <recommendedName>
        <fullName evidence="3">SEC7 domain-containing protein</fullName>
    </recommendedName>
</protein>
<dbReference type="AlphaFoldDB" id="A0AAD3DHA1"/>
<dbReference type="PROSITE" id="PS50190">
    <property type="entry name" value="SEC7"/>
    <property type="match status" value="1"/>
</dbReference>
<proteinExistence type="predicted"/>
<sequence length="649" mass="65867">YASCVGTGAGGSARDLTAVGTAATAVGAATTPSGDGGGGSAAAAAASTEPSPSLQTSSTGMPGLPSGFSQPSPAPPLPPPPPQGSSSAAAGAAGGLRAGLWSPAAAASGAPMGASAEADHSQQHTPRMGAGPGEAASSLGLSPSPFQSAAAAAHPASQPGGVVLATLPQHQQPLHGQQQHHAPLPSPPRGGPAARALRTSERDVLLVLTSFCRLASREAGVTEIDKYLTAGKLLALELVVKVLQNPIHHGWENVREEFVRPLHQPLCLALLRNSSPADPPAFGLALRLLTALLMLPKLRRGLKAELGAFYPLLLLRPLEGEQLGPPELPAAAACLPCLAALAGEAALLVDLFVNYDCDLRAPNLFERSVQALSRLSQRSELDGPPAASAPKQQEQSRQLTALREGALRSLLAVVHCLDAWAGPLKEAAGPPAGPQLGSNGAAAAGGGNAGGGEQPQQQQGEEGKEGDVGGGGGVLALRMNGGGGNGGGGGGADASEAQRFEAAKVTKSSLSRGMALFNGGSPVKAMRFLIASGLVESSPVGAAVFLRAHVADLDPAALGEYLGHHEDFELAAMRAYVDMERYTGMTIDAALRSFLSPFRLPGEAQKIDRLMEAFAERFVADNPGVFRTADAAYVLAFAIIMLNTDAHNP</sequence>
<dbReference type="InterPro" id="IPR000904">
    <property type="entry name" value="Sec7_dom"/>
</dbReference>
<gene>
    <name evidence="4" type="ORF">Agub_g1869</name>
</gene>
<feature type="non-terminal residue" evidence="4">
    <location>
        <position position="649"/>
    </location>
</feature>
<feature type="region of interest" description="Disordered" evidence="2">
    <location>
        <begin position="428"/>
        <end position="494"/>
    </location>
</feature>
<feature type="non-terminal residue" evidence="4">
    <location>
        <position position="1"/>
    </location>
</feature>
<accession>A0AAD3DHA1</accession>
<dbReference type="InterPro" id="IPR035999">
    <property type="entry name" value="Sec7_dom_sf"/>
</dbReference>
<feature type="region of interest" description="Disordered" evidence="2">
    <location>
        <begin position="27"/>
        <end position="94"/>
    </location>
</feature>
<comment type="caution">
    <text evidence="4">The sequence shown here is derived from an EMBL/GenBank/DDBJ whole genome shotgun (WGS) entry which is preliminary data.</text>
</comment>
<reference evidence="4 5" key="1">
    <citation type="journal article" date="2021" name="Sci. Rep.">
        <title>Genome sequencing of the multicellular alga Astrephomene provides insights into convergent evolution of germ-soma differentiation.</title>
        <authorList>
            <person name="Yamashita S."/>
            <person name="Yamamoto K."/>
            <person name="Matsuzaki R."/>
            <person name="Suzuki S."/>
            <person name="Yamaguchi H."/>
            <person name="Hirooka S."/>
            <person name="Minakuchi Y."/>
            <person name="Miyagishima S."/>
            <person name="Kawachi M."/>
            <person name="Toyoda A."/>
            <person name="Nozaki H."/>
        </authorList>
    </citation>
    <scope>NUCLEOTIDE SEQUENCE [LARGE SCALE GENOMIC DNA]</scope>
    <source>
        <strain evidence="4 5">NIES-4017</strain>
    </source>
</reference>
<feature type="region of interest" description="Disordered" evidence="2">
    <location>
        <begin position="106"/>
        <end position="196"/>
    </location>
</feature>
<evidence type="ECO:0000313" key="5">
    <source>
        <dbReference type="Proteomes" id="UP001054857"/>
    </source>
</evidence>
<feature type="compositionally biased region" description="Low complexity" evidence="2">
    <location>
        <begin position="41"/>
        <end position="53"/>
    </location>
</feature>
<dbReference type="Pfam" id="PF12783">
    <property type="entry name" value="Sec7-like_HUS"/>
    <property type="match status" value="1"/>
</dbReference>
<dbReference type="GO" id="GO:0005829">
    <property type="term" value="C:cytosol"/>
    <property type="evidence" value="ECO:0007669"/>
    <property type="project" value="UniProtKB-SubCell"/>
</dbReference>
<dbReference type="SUPFAM" id="SSF48425">
    <property type="entry name" value="Sec7 domain"/>
    <property type="match status" value="1"/>
</dbReference>
<dbReference type="PANTHER" id="PTHR10663">
    <property type="entry name" value="GUANYL-NUCLEOTIDE EXCHANGE FACTOR"/>
    <property type="match status" value="1"/>
</dbReference>
<dbReference type="Proteomes" id="UP001054857">
    <property type="component" value="Unassembled WGS sequence"/>
</dbReference>
<dbReference type="GO" id="GO:0032012">
    <property type="term" value="P:regulation of ARF protein signal transduction"/>
    <property type="evidence" value="ECO:0007669"/>
    <property type="project" value="InterPro"/>
</dbReference>
<dbReference type="SMART" id="SM00222">
    <property type="entry name" value="Sec7"/>
    <property type="match status" value="1"/>
</dbReference>
<dbReference type="GO" id="GO:0005802">
    <property type="term" value="C:trans-Golgi network"/>
    <property type="evidence" value="ECO:0007669"/>
    <property type="project" value="TreeGrafter"/>
</dbReference>
<feature type="compositionally biased region" description="Gly residues" evidence="2">
    <location>
        <begin position="468"/>
        <end position="492"/>
    </location>
</feature>
<evidence type="ECO:0000256" key="2">
    <source>
        <dbReference type="SAM" id="MobiDB-lite"/>
    </source>
</evidence>
<comment type="subcellular location">
    <subcellularLocation>
        <location evidence="1">Cytoplasm</location>
        <location evidence="1">Cytosol</location>
    </subcellularLocation>
</comment>
<dbReference type="CDD" id="cd00171">
    <property type="entry name" value="Sec7"/>
    <property type="match status" value="1"/>
</dbReference>
<feature type="compositionally biased region" description="Gly residues" evidence="2">
    <location>
        <begin position="443"/>
        <end position="453"/>
    </location>
</feature>
<dbReference type="EMBL" id="BMAR01000001">
    <property type="protein sequence ID" value="GFR41199.1"/>
    <property type="molecule type" value="Genomic_DNA"/>
</dbReference>